<proteinExistence type="predicted"/>
<organism evidence="2 3">
    <name type="scientific">Hondaea fermentalgiana</name>
    <dbReference type="NCBI Taxonomy" id="2315210"/>
    <lineage>
        <taxon>Eukaryota</taxon>
        <taxon>Sar</taxon>
        <taxon>Stramenopiles</taxon>
        <taxon>Bigyra</taxon>
        <taxon>Labyrinthulomycetes</taxon>
        <taxon>Thraustochytrida</taxon>
        <taxon>Thraustochytriidae</taxon>
        <taxon>Hondaea</taxon>
    </lineage>
</organism>
<dbReference type="InterPro" id="IPR019332">
    <property type="entry name" value="OSCP1"/>
</dbReference>
<dbReference type="Pfam" id="PF10188">
    <property type="entry name" value="Oscp1"/>
    <property type="match status" value="1"/>
</dbReference>
<feature type="compositionally biased region" description="Basic and acidic residues" evidence="1">
    <location>
        <begin position="349"/>
        <end position="383"/>
    </location>
</feature>
<dbReference type="PANTHER" id="PTHR21439">
    <property type="entry name" value="OXIDORED-NITRO DOMAIN-CONTAINING PROTEIN"/>
    <property type="match status" value="1"/>
</dbReference>
<dbReference type="EMBL" id="BEYU01000021">
    <property type="protein sequence ID" value="GBG26542.1"/>
    <property type="molecule type" value="Genomic_DNA"/>
</dbReference>
<protein>
    <submittedName>
        <fullName evidence="2">Protein OSCP1</fullName>
    </submittedName>
</protein>
<dbReference type="PANTHER" id="PTHR21439:SF0">
    <property type="entry name" value="PROTEIN OSCP1"/>
    <property type="match status" value="1"/>
</dbReference>
<evidence type="ECO:0000256" key="1">
    <source>
        <dbReference type="SAM" id="MobiDB-lite"/>
    </source>
</evidence>
<evidence type="ECO:0000313" key="3">
    <source>
        <dbReference type="Proteomes" id="UP000241890"/>
    </source>
</evidence>
<keyword evidence="3" id="KW-1185">Reference proteome</keyword>
<evidence type="ECO:0000313" key="2">
    <source>
        <dbReference type="EMBL" id="GBG26542.1"/>
    </source>
</evidence>
<dbReference type="Proteomes" id="UP000241890">
    <property type="component" value="Unassembled WGS sequence"/>
</dbReference>
<feature type="compositionally biased region" description="Acidic residues" evidence="1">
    <location>
        <begin position="418"/>
        <end position="441"/>
    </location>
</feature>
<feature type="region of interest" description="Disordered" evidence="1">
    <location>
        <begin position="257"/>
        <end position="294"/>
    </location>
</feature>
<reference evidence="2 3" key="1">
    <citation type="submission" date="2017-12" db="EMBL/GenBank/DDBJ databases">
        <title>Sequencing, de novo assembly and annotation of complete genome of a new Thraustochytrid species, strain FCC1311.</title>
        <authorList>
            <person name="Sedici K."/>
            <person name="Godart F."/>
            <person name="Aiese Cigliano R."/>
            <person name="Sanseverino W."/>
            <person name="Barakat M."/>
            <person name="Ortet P."/>
            <person name="Marechal E."/>
            <person name="Cagnac O."/>
            <person name="Amato A."/>
        </authorList>
    </citation>
    <scope>NUCLEOTIDE SEQUENCE [LARGE SCALE GENOMIC DNA]</scope>
</reference>
<sequence length="453" mass="49946">MSSLMAMPLIIVNLGGEMMYVLNQRLEAQAIPQEKAHQVMDEVIGAMFNATFVDALFKPHPVYTFRATKLIFQKLAHCSIMKLNETSMGKLYDLMTMVFKFQILASRSPRDIIEISLKHIDNMKDIVSPSLRDTLEACAERVKTTYEAFSTGQLWALRQTLLEFLQGRNVKISLLLQENFQTRNGKFIVNLDGPCPCETPLPGKIRYYDVENSISRESEADLGVFKVAQPIEYDEESYRETQSLLGDNLYAMFRGGASAKPEASNQAEEDQSANEEKDSAEAKSSAEEEKSVSGADEMNILANLIIPPSASTSRKAPSFRLNLFGAANEDFGIDPFEKSRPTSNQPVAESKHPDRGVTMKFDAKASHRSLGDRMKDLDMDDHAPATSSSSSSSSAAAADKLSAYGGRRLEPGASKTADEDDDMTSNGEADDDDDDDDDLLDLMDQATAVGSHK</sequence>
<feature type="compositionally biased region" description="Low complexity" evidence="1">
    <location>
        <begin position="384"/>
        <end position="403"/>
    </location>
</feature>
<dbReference type="GO" id="GO:0005886">
    <property type="term" value="C:plasma membrane"/>
    <property type="evidence" value="ECO:0007669"/>
    <property type="project" value="TreeGrafter"/>
</dbReference>
<name>A0A2R5G659_9STRA</name>
<dbReference type="AlphaFoldDB" id="A0A2R5G659"/>
<accession>A0A2R5G659</accession>
<feature type="region of interest" description="Disordered" evidence="1">
    <location>
        <begin position="334"/>
        <end position="453"/>
    </location>
</feature>
<gene>
    <name evidence="2" type="ORF">FCC1311_027632</name>
</gene>
<feature type="compositionally biased region" description="Basic and acidic residues" evidence="1">
    <location>
        <begin position="274"/>
        <end position="291"/>
    </location>
</feature>
<comment type="caution">
    <text evidence="2">The sequence shown here is derived from an EMBL/GenBank/DDBJ whole genome shotgun (WGS) entry which is preliminary data.</text>
</comment>
<dbReference type="GO" id="GO:0005737">
    <property type="term" value="C:cytoplasm"/>
    <property type="evidence" value="ECO:0007669"/>
    <property type="project" value="TreeGrafter"/>
</dbReference>
<dbReference type="OrthoDB" id="2157380at2759"/>
<dbReference type="InParanoid" id="A0A2R5G659"/>